<dbReference type="OrthoDB" id="6500128at2759"/>
<organism evidence="2 3">
    <name type="scientific">Daphnia magna</name>
    <dbReference type="NCBI Taxonomy" id="35525"/>
    <lineage>
        <taxon>Eukaryota</taxon>
        <taxon>Metazoa</taxon>
        <taxon>Ecdysozoa</taxon>
        <taxon>Arthropoda</taxon>
        <taxon>Crustacea</taxon>
        <taxon>Branchiopoda</taxon>
        <taxon>Diplostraca</taxon>
        <taxon>Cladocera</taxon>
        <taxon>Anomopoda</taxon>
        <taxon>Daphniidae</taxon>
        <taxon>Daphnia</taxon>
    </lineage>
</organism>
<keyword evidence="2" id="KW-0547">Nucleotide-binding</keyword>
<dbReference type="Proteomes" id="UP000076858">
    <property type="component" value="Unassembled WGS sequence"/>
</dbReference>
<dbReference type="EMBL" id="LRGB01013851">
    <property type="protein sequence ID" value="KZR99365.1"/>
    <property type="molecule type" value="Genomic_DNA"/>
</dbReference>
<proteinExistence type="predicted"/>
<keyword evidence="3" id="KW-1185">Reference proteome</keyword>
<comment type="caution">
    <text evidence="2">The sequence shown here is derived from an EMBL/GenBank/DDBJ whole genome shotgun (WGS) entry which is preliminary data.</text>
</comment>
<dbReference type="AlphaFoldDB" id="A0A164GU97"/>
<keyword evidence="2" id="KW-0067">ATP-binding</keyword>
<protein>
    <submittedName>
        <fullName evidence="2">Putative ATP-binding cassette, sub-family C, member 4</fullName>
    </submittedName>
</protein>
<sequence length="85" mass="9482">MFYSLVEQTGPIVATHLTELAKQAAEQRRSKGTNTADLTMETNGNTIRHQLCPKASQEQGLDESEFETEKLKIKNYNVHSLSVSS</sequence>
<evidence type="ECO:0000313" key="3">
    <source>
        <dbReference type="Proteomes" id="UP000076858"/>
    </source>
</evidence>
<reference evidence="2 3" key="1">
    <citation type="submission" date="2016-03" db="EMBL/GenBank/DDBJ databases">
        <title>EvidentialGene: Evidence-directed Construction of Genes on Genomes.</title>
        <authorList>
            <person name="Gilbert D.G."/>
            <person name="Choi J.-H."/>
            <person name="Mockaitis K."/>
            <person name="Colbourne J."/>
            <person name="Pfrender M."/>
        </authorList>
    </citation>
    <scope>NUCLEOTIDE SEQUENCE [LARGE SCALE GENOMIC DNA]</scope>
    <source>
        <strain evidence="2 3">Xinb3</strain>
        <tissue evidence="2">Complete organism</tissue>
    </source>
</reference>
<accession>A0A164GU97</accession>
<evidence type="ECO:0000313" key="2">
    <source>
        <dbReference type="EMBL" id="KZR99365.1"/>
    </source>
</evidence>
<feature type="compositionally biased region" description="Polar residues" evidence="1">
    <location>
        <begin position="32"/>
        <end position="48"/>
    </location>
</feature>
<feature type="region of interest" description="Disordered" evidence="1">
    <location>
        <begin position="26"/>
        <end position="49"/>
    </location>
</feature>
<dbReference type="GO" id="GO:0005524">
    <property type="term" value="F:ATP binding"/>
    <property type="evidence" value="ECO:0007669"/>
    <property type="project" value="UniProtKB-KW"/>
</dbReference>
<evidence type="ECO:0000256" key="1">
    <source>
        <dbReference type="SAM" id="MobiDB-lite"/>
    </source>
</evidence>
<name>A0A164GU97_9CRUS</name>
<gene>
    <name evidence="2" type="ORF">APZ42_004794</name>
</gene>